<dbReference type="AlphaFoldDB" id="A0A941F3Q7"/>
<reference evidence="1" key="1">
    <citation type="journal article" date="2018" name="Int. J. Syst. Evol. Microbiol.">
        <title>Carboxylicivirga sediminis sp. nov., isolated from coastal sediment.</title>
        <authorList>
            <person name="Wang F.Q."/>
            <person name="Ren L.H."/>
            <person name="Zou R.J."/>
            <person name="Sun Y.Z."/>
            <person name="Liu X.J."/>
            <person name="Jiang F."/>
            <person name="Liu L.J."/>
        </authorList>
    </citation>
    <scope>NUCLEOTIDE SEQUENCE</scope>
    <source>
        <strain evidence="1">JR1</strain>
    </source>
</reference>
<organism evidence="1 2">
    <name type="scientific">Carboxylicivirga sediminis</name>
    <dbReference type="NCBI Taxonomy" id="2006564"/>
    <lineage>
        <taxon>Bacteria</taxon>
        <taxon>Pseudomonadati</taxon>
        <taxon>Bacteroidota</taxon>
        <taxon>Bacteroidia</taxon>
        <taxon>Marinilabiliales</taxon>
        <taxon>Marinilabiliaceae</taxon>
        <taxon>Carboxylicivirga</taxon>
    </lineage>
</organism>
<keyword evidence="2" id="KW-1185">Reference proteome</keyword>
<comment type="caution">
    <text evidence="1">The sequence shown here is derived from an EMBL/GenBank/DDBJ whole genome shotgun (WGS) entry which is preliminary data.</text>
</comment>
<reference evidence="1" key="2">
    <citation type="submission" date="2021-04" db="EMBL/GenBank/DDBJ databases">
        <authorList>
            <person name="Zhang T."/>
            <person name="Zhang Y."/>
            <person name="Lu D."/>
            <person name="Zuo D."/>
            <person name="Du Z."/>
        </authorList>
    </citation>
    <scope>NUCLEOTIDE SEQUENCE</scope>
    <source>
        <strain evidence="1">JR1</strain>
    </source>
</reference>
<name>A0A941F3Q7_9BACT</name>
<sequence length="50" mass="5900">MNMTWQNLNALFEENYWLVQEQKKAYKKDEDKTESSSFSALAQIPGVKMK</sequence>
<dbReference type="Proteomes" id="UP000679220">
    <property type="component" value="Unassembled WGS sequence"/>
</dbReference>
<dbReference type="EMBL" id="JAGTAR010000009">
    <property type="protein sequence ID" value="MBR8535384.1"/>
    <property type="molecule type" value="Genomic_DNA"/>
</dbReference>
<evidence type="ECO:0000313" key="1">
    <source>
        <dbReference type="EMBL" id="MBR8535384.1"/>
    </source>
</evidence>
<gene>
    <name evidence="1" type="ORF">KDU71_07415</name>
</gene>
<proteinExistence type="predicted"/>
<protein>
    <submittedName>
        <fullName evidence="1">Uncharacterized protein</fullName>
    </submittedName>
</protein>
<accession>A0A941F3Q7</accession>
<evidence type="ECO:0000313" key="2">
    <source>
        <dbReference type="Proteomes" id="UP000679220"/>
    </source>
</evidence>